<dbReference type="Proteomes" id="UP000756132">
    <property type="component" value="Chromosome 6"/>
</dbReference>
<sequence length="108" mass="11343">MAQYPIPPLLLLTTDSGALLVAVSVIAAWALNAFSLLAKFIGMGAAEDGRASGENKVQALGFALIITGFYLITVAVCATIPNCTKRNVDLVYYAHDLVLAPTMSIVVC</sequence>
<dbReference type="EMBL" id="CP090168">
    <property type="protein sequence ID" value="UJO18898.1"/>
    <property type="molecule type" value="Genomic_DNA"/>
</dbReference>
<name>A0A9Q8PAI4_PASFU</name>
<dbReference type="RefSeq" id="XP_047763264.1">
    <property type="nucleotide sequence ID" value="XM_047905837.1"/>
</dbReference>
<dbReference type="KEGG" id="ffu:CLAFUR5_06689"/>
<keyword evidence="1" id="KW-0812">Transmembrane</keyword>
<gene>
    <name evidence="2" type="ORF">CLAFUR5_06689</name>
</gene>
<keyword evidence="1" id="KW-0472">Membrane</keyword>
<reference evidence="2" key="2">
    <citation type="journal article" date="2022" name="Microb. Genom.">
        <title>A chromosome-scale genome assembly of the tomato pathogen Cladosporium fulvum reveals a compartmentalized genome architecture and the presence of a dispensable chromosome.</title>
        <authorList>
            <person name="Zaccaron A.Z."/>
            <person name="Chen L.H."/>
            <person name="Samaras A."/>
            <person name="Stergiopoulos I."/>
        </authorList>
    </citation>
    <scope>NUCLEOTIDE SEQUENCE</scope>
    <source>
        <strain evidence="2">Race5_Kim</strain>
    </source>
</reference>
<proteinExistence type="predicted"/>
<organism evidence="2 3">
    <name type="scientific">Passalora fulva</name>
    <name type="common">Tomato leaf mold</name>
    <name type="synonym">Cladosporium fulvum</name>
    <dbReference type="NCBI Taxonomy" id="5499"/>
    <lineage>
        <taxon>Eukaryota</taxon>
        <taxon>Fungi</taxon>
        <taxon>Dikarya</taxon>
        <taxon>Ascomycota</taxon>
        <taxon>Pezizomycotina</taxon>
        <taxon>Dothideomycetes</taxon>
        <taxon>Dothideomycetidae</taxon>
        <taxon>Mycosphaerellales</taxon>
        <taxon>Mycosphaerellaceae</taxon>
        <taxon>Fulvia</taxon>
    </lineage>
</organism>
<reference evidence="2" key="1">
    <citation type="submission" date="2021-12" db="EMBL/GenBank/DDBJ databases">
        <authorList>
            <person name="Zaccaron A."/>
            <person name="Stergiopoulos I."/>
        </authorList>
    </citation>
    <scope>NUCLEOTIDE SEQUENCE</scope>
    <source>
        <strain evidence="2">Race5_Kim</strain>
    </source>
</reference>
<keyword evidence="3" id="KW-1185">Reference proteome</keyword>
<dbReference type="AlphaFoldDB" id="A0A9Q8PAI4"/>
<protein>
    <submittedName>
        <fullName evidence="2">Uncharacterized protein</fullName>
    </submittedName>
</protein>
<evidence type="ECO:0000313" key="3">
    <source>
        <dbReference type="Proteomes" id="UP000756132"/>
    </source>
</evidence>
<evidence type="ECO:0000256" key="1">
    <source>
        <dbReference type="SAM" id="Phobius"/>
    </source>
</evidence>
<feature type="transmembrane region" description="Helical" evidence="1">
    <location>
        <begin position="17"/>
        <end position="38"/>
    </location>
</feature>
<evidence type="ECO:0000313" key="2">
    <source>
        <dbReference type="EMBL" id="UJO18898.1"/>
    </source>
</evidence>
<accession>A0A9Q8PAI4</accession>
<feature type="transmembrane region" description="Helical" evidence="1">
    <location>
        <begin position="59"/>
        <end position="81"/>
    </location>
</feature>
<dbReference type="GeneID" id="71986567"/>
<keyword evidence="1" id="KW-1133">Transmembrane helix</keyword>